<comment type="caution">
    <text evidence="9">The sequence shown here is derived from an EMBL/GenBank/DDBJ whole genome shotgun (WGS) entry which is preliminary data.</text>
</comment>
<feature type="transmembrane region" description="Helical" evidence="7">
    <location>
        <begin position="30"/>
        <end position="54"/>
    </location>
</feature>
<feature type="transmembrane region" description="Helical" evidence="7">
    <location>
        <begin position="480"/>
        <end position="498"/>
    </location>
</feature>
<organism evidence="9 10">
    <name type="scientific">Agrococcus versicolor</name>
    <dbReference type="NCBI Taxonomy" id="501482"/>
    <lineage>
        <taxon>Bacteria</taxon>
        <taxon>Bacillati</taxon>
        <taxon>Actinomycetota</taxon>
        <taxon>Actinomycetes</taxon>
        <taxon>Micrococcales</taxon>
        <taxon>Microbacteriaceae</taxon>
        <taxon>Agrococcus</taxon>
    </lineage>
</organism>
<feature type="transmembrane region" description="Helical" evidence="7">
    <location>
        <begin position="252"/>
        <end position="269"/>
    </location>
</feature>
<accession>A0ABN3APS8</accession>
<evidence type="ECO:0000256" key="2">
    <source>
        <dbReference type="ARBA" id="ARBA00022448"/>
    </source>
</evidence>
<feature type="transmembrane region" description="Helical" evidence="7">
    <location>
        <begin position="94"/>
        <end position="114"/>
    </location>
</feature>
<dbReference type="Pfam" id="PF07690">
    <property type="entry name" value="MFS_1"/>
    <property type="match status" value="1"/>
</dbReference>
<proteinExistence type="predicted"/>
<reference evidence="9 10" key="1">
    <citation type="journal article" date="2019" name="Int. J. Syst. Evol. Microbiol.">
        <title>The Global Catalogue of Microorganisms (GCM) 10K type strain sequencing project: providing services to taxonomists for standard genome sequencing and annotation.</title>
        <authorList>
            <consortium name="The Broad Institute Genomics Platform"/>
            <consortium name="The Broad Institute Genome Sequencing Center for Infectious Disease"/>
            <person name="Wu L."/>
            <person name="Ma J."/>
        </authorList>
    </citation>
    <scope>NUCLEOTIDE SEQUENCE [LARGE SCALE GENOMIC DNA]</scope>
    <source>
        <strain evidence="9 10">JCM 16026</strain>
    </source>
</reference>
<keyword evidence="4 7" id="KW-0812">Transmembrane</keyword>
<feature type="transmembrane region" description="Helical" evidence="7">
    <location>
        <begin position="380"/>
        <end position="406"/>
    </location>
</feature>
<evidence type="ECO:0000313" key="10">
    <source>
        <dbReference type="Proteomes" id="UP001501599"/>
    </source>
</evidence>
<dbReference type="EMBL" id="BAAAQT010000005">
    <property type="protein sequence ID" value="GAA2173234.1"/>
    <property type="molecule type" value="Genomic_DNA"/>
</dbReference>
<dbReference type="InterPro" id="IPR004638">
    <property type="entry name" value="EmrB-like"/>
</dbReference>
<feature type="transmembrane region" description="Helical" evidence="7">
    <location>
        <begin position="153"/>
        <end position="171"/>
    </location>
</feature>
<gene>
    <name evidence="9" type="ORF">GCM10009846_14370</name>
</gene>
<evidence type="ECO:0000313" key="9">
    <source>
        <dbReference type="EMBL" id="GAA2173234.1"/>
    </source>
</evidence>
<dbReference type="Gene3D" id="1.20.1720.10">
    <property type="entry name" value="Multidrug resistance protein D"/>
    <property type="match status" value="1"/>
</dbReference>
<sequence length="520" mass="54142">MLDHAARHTGPQKDTIVTDAPATRSPWPALWALVIGFFMILVDSTIVSVAIPHIMTGLDAGINAVIWVTSAYLLAYAVPLLITGRLGDRFGPKPVYLAGLTVFTLASLWCGLADSIEMLILARVVQGLGAALMTPQTMAVIMRTFAPNARGAAMGLWGGVAGLAMLVGPLLGGALVDTLGWEWIFFINVPVGIVGFVLVMRLVPRLPLHAHSFDWLGVVLSAAGLFLLVFGIQEGETYDWGTMPILGVEVPLVGMIVAGVALMVAFVVWQARNPREPLVPLGIFRDRNFSLASIAIATIGFLVTAMSVPIFLYAQGVRGMSPTESALLLIPMALGSGLLSPFTSRFLQARDPRLFTAAGILGMGAAVAWYGLWIQQQVDVWLLLAPSALMGVSSAFVWGPLGIVATRNLDPRLAGAGSGVYNTVRQMGAVIGSAAIAAAMSWRIQTELGGGGEQVSGGAFVADIPAEIADPFAQALGQSLLLPAAVAAIGVVAALCFARPKAPGAAPSAPAAEPAVAAAD</sequence>
<feature type="transmembrane region" description="Helical" evidence="7">
    <location>
        <begin position="183"/>
        <end position="203"/>
    </location>
</feature>
<evidence type="ECO:0000256" key="3">
    <source>
        <dbReference type="ARBA" id="ARBA00022475"/>
    </source>
</evidence>
<evidence type="ECO:0000256" key="5">
    <source>
        <dbReference type="ARBA" id="ARBA00022989"/>
    </source>
</evidence>
<dbReference type="Proteomes" id="UP001501599">
    <property type="component" value="Unassembled WGS sequence"/>
</dbReference>
<dbReference type="InterPro" id="IPR011701">
    <property type="entry name" value="MFS"/>
</dbReference>
<keyword evidence="10" id="KW-1185">Reference proteome</keyword>
<name>A0ABN3APS8_9MICO</name>
<feature type="transmembrane region" description="Helical" evidence="7">
    <location>
        <begin position="60"/>
        <end position="82"/>
    </location>
</feature>
<feature type="transmembrane region" description="Helical" evidence="7">
    <location>
        <begin position="326"/>
        <end position="347"/>
    </location>
</feature>
<dbReference type="PRINTS" id="PR01036">
    <property type="entry name" value="TCRTETB"/>
</dbReference>
<dbReference type="RefSeq" id="WP_344342174.1">
    <property type="nucleotide sequence ID" value="NZ_BAAAQT010000005.1"/>
</dbReference>
<dbReference type="Gene3D" id="1.20.1250.20">
    <property type="entry name" value="MFS general substrate transporter like domains"/>
    <property type="match status" value="1"/>
</dbReference>
<evidence type="ECO:0000256" key="1">
    <source>
        <dbReference type="ARBA" id="ARBA00004651"/>
    </source>
</evidence>
<dbReference type="PROSITE" id="PS50850">
    <property type="entry name" value="MFS"/>
    <property type="match status" value="1"/>
</dbReference>
<keyword evidence="3" id="KW-1003">Cell membrane</keyword>
<keyword evidence="2" id="KW-0813">Transport</keyword>
<comment type="subcellular location">
    <subcellularLocation>
        <location evidence="1">Cell membrane</location>
        <topology evidence="1">Multi-pass membrane protein</topology>
    </subcellularLocation>
</comment>
<feature type="transmembrane region" description="Helical" evidence="7">
    <location>
        <begin position="215"/>
        <end position="232"/>
    </location>
</feature>
<dbReference type="PANTHER" id="PTHR42718:SF42">
    <property type="entry name" value="EXPORT PROTEIN"/>
    <property type="match status" value="1"/>
</dbReference>
<keyword evidence="5 7" id="KW-1133">Transmembrane helix</keyword>
<feature type="transmembrane region" description="Helical" evidence="7">
    <location>
        <begin position="120"/>
        <end position="141"/>
    </location>
</feature>
<dbReference type="InterPro" id="IPR036259">
    <property type="entry name" value="MFS_trans_sf"/>
</dbReference>
<dbReference type="PANTHER" id="PTHR42718">
    <property type="entry name" value="MAJOR FACILITATOR SUPERFAMILY MULTIDRUG TRANSPORTER MFSC"/>
    <property type="match status" value="1"/>
</dbReference>
<dbReference type="InterPro" id="IPR020846">
    <property type="entry name" value="MFS_dom"/>
</dbReference>
<evidence type="ECO:0000256" key="4">
    <source>
        <dbReference type="ARBA" id="ARBA00022692"/>
    </source>
</evidence>
<keyword evidence="6 7" id="KW-0472">Membrane</keyword>
<evidence type="ECO:0000256" key="6">
    <source>
        <dbReference type="ARBA" id="ARBA00023136"/>
    </source>
</evidence>
<protein>
    <submittedName>
        <fullName evidence="9">DHA2 family efflux MFS transporter permease subunit</fullName>
    </submittedName>
</protein>
<feature type="transmembrane region" description="Helical" evidence="7">
    <location>
        <begin position="289"/>
        <end position="314"/>
    </location>
</feature>
<dbReference type="NCBIfam" id="TIGR00711">
    <property type="entry name" value="efflux_EmrB"/>
    <property type="match status" value="1"/>
</dbReference>
<feature type="transmembrane region" description="Helical" evidence="7">
    <location>
        <begin position="354"/>
        <end position="374"/>
    </location>
</feature>
<feature type="domain" description="Major facilitator superfamily (MFS) profile" evidence="8">
    <location>
        <begin position="29"/>
        <end position="502"/>
    </location>
</feature>
<dbReference type="SUPFAM" id="SSF103473">
    <property type="entry name" value="MFS general substrate transporter"/>
    <property type="match status" value="1"/>
</dbReference>
<evidence type="ECO:0000259" key="8">
    <source>
        <dbReference type="PROSITE" id="PS50850"/>
    </source>
</evidence>
<evidence type="ECO:0000256" key="7">
    <source>
        <dbReference type="SAM" id="Phobius"/>
    </source>
</evidence>